<proteinExistence type="predicted"/>
<dbReference type="PANTHER" id="PTHR34610">
    <property type="entry name" value="SSL7007 PROTEIN"/>
    <property type="match status" value="1"/>
</dbReference>
<evidence type="ECO:0000313" key="3">
    <source>
        <dbReference type="Proteomes" id="UP001054846"/>
    </source>
</evidence>
<dbReference type="InterPro" id="IPR002850">
    <property type="entry name" value="PIN_toxin-like"/>
</dbReference>
<gene>
    <name evidence="2" type="ORF">ISF26_03110</name>
</gene>
<dbReference type="EMBL" id="CP063845">
    <property type="protein sequence ID" value="UFP95256.1"/>
    <property type="molecule type" value="Genomic_DNA"/>
</dbReference>
<evidence type="ECO:0000313" key="2">
    <source>
        <dbReference type="EMBL" id="UFP95256.1"/>
    </source>
</evidence>
<dbReference type="InterPro" id="IPR002716">
    <property type="entry name" value="PIN_dom"/>
</dbReference>
<accession>A0ABY3PNP1</accession>
<dbReference type="PANTHER" id="PTHR34610:SF4">
    <property type="entry name" value="SLL8027 PROTEIN"/>
    <property type="match status" value="1"/>
</dbReference>
<protein>
    <submittedName>
        <fullName evidence="2">PIN domain-containing protein</fullName>
    </submittedName>
</protein>
<name>A0ABY3PNP1_9CYAN</name>
<evidence type="ECO:0000259" key="1">
    <source>
        <dbReference type="Pfam" id="PF13470"/>
    </source>
</evidence>
<dbReference type="Proteomes" id="UP001054846">
    <property type="component" value="Chromosome"/>
</dbReference>
<reference evidence="2 3" key="1">
    <citation type="journal article" date="2021" name="Genome Biol. Evol.">
        <title>Complete Genome Sequencing of a Novel Gloeobacter Species from a Waterfall Cave in Mexico.</title>
        <authorList>
            <person name="Saw J.H."/>
            <person name="Cardona T."/>
            <person name="Montejano G."/>
        </authorList>
    </citation>
    <scope>NUCLEOTIDE SEQUENCE [LARGE SCALE GENOMIC DNA]</scope>
    <source>
        <strain evidence="2">MG652769</strain>
    </source>
</reference>
<organism evidence="2 3">
    <name type="scientific">Gloeobacter morelensis MG652769</name>
    <dbReference type="NCBI Taxonomy" id="2781736"/>
    <lineage>
        <taxon>Bacteria</taxon>
        <taxon>Bacillati</taxon>
        <taxon>Cyanobacteriota</taxon>
        <taxon>Cyanophyceae</taxon>
        <taxon>Gloeobacterales</taxon>
        <taxon>Gloeobacteraceae</taxon>
        <taxon>Gloeobacter</taxon>
        <taxon>Gloeobacter morelensis</taxon>
    </lineage>
</organism>
<sequence>MSQRVPPSVWRVLLDLNVFVAYVLGLSKGRTDTAAQFLVQCVRDGSCALGPLQLVVSWGMLNRLEVVLMRLGYDPVAAKGFAEAVAELARLGPFQEFPSVTLGGMGVVALKDEEDAHVLGTAVAGQARILVTANFKDFDAALLQLVPGLVGEIKRPDHNLLVAHPKIAARWFREGNIDFR</sequence>
<dbReference type="Pfam" id="PF13470">
    <property type="entry name" value="PIN_3"/>
    <property type="match status" value="1"/>
</dbReference>
<dbReference type="RefSeq" id="WP_230842481.1">
    <property type="nucleotide sequence ID" value="NZ_CP063845.1"/>
</dbReference>
<feature type="domain" description="PIN" evidence="1">
    <location>
        <begin position="11"/>
        <end position="136"/>
    </location>
</feature>
<keyword evidence="3" id="KW-1185">Reference proteome</keyword>